<dbReference type="InterPro" id="IPR013766">
    <property type="entry name" value="Thioredoxin_domain"/>
</dbReference>
<feature type="repeat" description="TPR" evidence="1">
    <location>
        <begin position="695"/>
        <end position="728"/>
    </location>
</feature>
<evidence type="ECO:0000313" key="6">
    <source>
        <dbReference type="Proteomes" id="UP000006727"/>
    </source>
</evidence>
<protein>
    <recommendedName>
        <fullName evidence="3">Thioredoxin domain-containing protein</fullName>
    </recommendedName>
</protein>
<dbReference type="EMBL" id="ABEU02000003">
    <property type="protein sequence ID" value="PNR57509.1"/>
    <property type="molecule type" value="Genomic_DNA"/>
</dbReference>
<feature type="region of interest" description="Disordered" evidence="2">
    <location>
        <begin position="93"/>
        <end position="223"/>
    </location>
</feature>
<dbReference type="SMART" id="SM00028">
    <property type="entry name" value="TPR"/>
    <property type="match status" value="7"/>
</dbReference>
<keyword evidence="1" id="KW-0802">TPR repeat</keyword>
<evidence type="ECO:0000313" key="5">
    <source>
        <dbReference type="EnsemblPlants" id="Pp3c3_16150V3.1"/>
    </source>
</evidence>
<dbReference type="SUPFAM" id="SSF52833">
    <property type="entry name" value="Thioredoxin-like"/>
    <property type="match status" value="1"/>
</dbReference>
<dbReference type="GO" id="GO:0006950">
    <property type="term" value="P:response to stress"/>
    <property type="evidence" value="ECO:0007669"/>
    <property type="project" value="UniProtKB-ARBA"/>
</dbReference>
<dbReference type="InterPro" id="IPR036249">
    <property type="entry name" value="Thioredoxin-like_sf"/>
</dbReference>
<organism evidence="4">
    <name type="scientific">Physcomitrium patens</name>
    <name type="common">Spreading-leaved earth moss</name>
    <name type="synonym">Physcomitrella patens</name>
    <dbReference type="NCBI Taxonomy" id="3218"/>
    <lineage>
        <taxon>Eukaryota</taxon>
        <taxon>Viridiplantae</taxon>
        <taxon>Streptophyta</taxon>
        <taxon>Embryophyta</taxon>
        <taxon>Bryophyta</taxon>
        <taxon>Bryophytina</taxon>
        <taxon>Bryopsida</taxon>
        <taxon>Funariidae</taxon>
        <taxon>Funariales</taxon>
        <taxon>Funariaceae</taxon>
        <taxon>Physcomitrium</taxon>
    </lineage>
</organism>
<dbReference type="EnsemblPlants" id="Pp3c3_16150V3.1">
    <property type="protein sequence ID" value="Pp3c3_16150V3.1"/>
    <property type="gene ID" value="Pp3c3_16150"/>
</dbReference>
<evidence type="ECO:0000313" key="4">
    <source>
        <dbReference type="EMBL" id="PNR57509.1"/>
    </source>
</evidence>
<reference evidence="4 6" key="1">
    <citation type="journal article" date="2008" name="Science">
        <title>The Physcomitrella genome reveals evolutionary insights into the conquest of land by plants.</title>
        <authorList>
            <person name="Rensing S."/>
            <person name="Lang D."/>
            <person name="Zimmer A."/>
            <person name="Terry A."/>
            <person name="Salamov A."/>
            <person name="Shapiro H."/>
            <person name="Nishiyama T."/>
            <person name="Perroud P.-F."/>
            <person name="Lindquist E."/>
            <person name="Kamisugi Y."/>
            <person name="Tanahashi T."/>
            <person name="Sakakibara K."/>
            <person name="Fujita T."/>
            <person name="Oishi K."/>
            <person name="Shin-I T."/>
            <person name="Kuroki Y."/>
            <person name="Toyoda A."/>
            <person name="Suzuki Y."/>
            <person name="Hashimoto A."/>
            <person name="Yamaguchi K."/>
            <person name="Sugano A."/>
            <person name="Kohara Y."/>
            <person name="Fujiyama A."/>
            <person name="Anterola A."/>
            <person name="Aoki S."/>
            <person name="Ashton N."/>
            <person name="Barbazuk W.B."/>
            <person name="Barker E."/>
            <person name="Bennetzen J."/>
            <person name="Bezanilla M."/>
            <person name="Blankenship R."/>
            <person name="Cho S.H."/>
            <person name="Dutcher S."/>
            <person name="Estelle M."/>
            <person name="Fawcett J.A."/>
            <person name="Gundlach H."/>
            <person name="Hanada K."/>
            <person name="Heyl A."/>
            <person name="Hicks K.A."/>
            <person name="Hugh J."/>
            <person name="Lohr M."/>
            <person name="Mayer K."/>
            <person name="Melkozernov A."/>
            <person name="Murata T."/>
            <person name="Nelson D."/>
            <person name="Pils B."/>
            <person name="Prigge M."/>
            <person name="Reiss B."/>
            <person name="Renner T."/>
            <person name="Rombauts S."/>
            <person name="Rushton P."/>
            <person name="Sanderfoot A."/>
            <person name="Schween G."/>
            <person name="Shiu S.-H."/>
            <person name="Stueber K."/>
            <person name="Theodoulou F.L."/>
            <person name="Tu H."/>
            <person name="Van de Peer Y."/>
            <person name="Verrier P.J."/>
            <person name="Waters E."/>
            <person name="Wood A."/>
            <person name="Yang L."/>
            <person name="Cove D."/>
            <person name="Cuming A."/>
            <person name="Hasebe M."/>
            <person name="Lucas S."/>
            <person name="Mishler D.B."/>
            <person name="Reski R."/>
            <person name="Grigoriev I."/>
            <person name="Quatrano R.S."/>
            <person name="Boore J.L."/>
        </authorList>
    </citation>
    <scope>NUCLEOTIDE SEQUENCE [LARGE SCALE GENOMIC DNA]</scope>
    <source>
        <strain evidence="5 6">cv. Gransden 2004</strain>
    </source>
</reference>
<dbReference type="InterPro" id="IPR044534">
    <property type="entry name" value="TTL1-4"/>
</dbReference>
<dbReference type="Pfam" id="PF13432">
    <property type="entry name" value="TPR_16"/>
    <property type="match status" value="1"/>
</dbReference>
<feature type="compositionally biased region" description="Polar residues" evidence="2">
    <location>
        <begin position="258"/>
        <end position="273"/>
    </location>
</feature>
<reference evidence="5" key="3">
    <citation type="submission" date="2020-12" db="UniProtKB">
        <authorList>
            <consortium name="EnsemblPlants"/>
        </authorList>
    </citation>
    <scope>IDENTIFICATION</scope>
</reference>
<dbReference type="SUPFAM" id="SSF48452">
    <property type="entry name" value="TPR-like"/>
    <property type="match status" value="2"/>
</dbReference>
<dbReference type="Gramene" id="Pp3c3_16150V3.2">
    <property type="protein sequence ID" value="Pp3c3_16150V3.2"/>
    <property type="gene ID" value="Pp3c3_16150"/>
</dbReference>
<sequence length="895" mass="96474">MACEAETKSVPTSTYDMYGGMYVGKLSGNGKIDRFQGWSRFNANTLSDTRTGSFSTGKEDNFNYKNLYNLAEENLSFPQSSESQFGGILKKSRSAVKGASSRPSRSPILHPENVKSNSQSAKPEPSKAVPRSDSSEVPRAGTTEVSSTPRIRHARSVSFAPTHGGSSAKPPSPPMASSPSSAQFAPKNLPADTPRLAPEVADVSVRRHSTDGSRLHRRGSSDMAALRGEAADFFSSDSGPKLDRETRRYSLGAEFSKDGSSGMKTKTASCTENGSTSSRGSSTAGSPTVARTGSSENLFTTGGCASSSSPTSSNASYHTRSASCNVGNLFGAISSGSYTGGGLNTGASTPRLSSSKTTIPVMPPSTLSRSGNIMYGGGSLNGNVSKGAARAQCDTPRLSSDTLSGPRGNIHAAGEGVHIKRMLSSGDPEEVKRAGNDQYKKGNFQEALTLYDRAVHLAPHRAPYRSNRAAALTGLGKLPEAVRECEEAIKLDPTYFRAHQRLASLMLRLGRIQGAKKHVKLAGQGSDAAELQRIEMVEKHVMKCFEARKAADWDSVVRESDAAVVAGADSAPQLFALKAEAFLKQQKHEDADSVLLAAQKVEDMLRRVTSLPADTTTLLVQAQIDMALGRFEGAVIAAEKAAYYDPKNADVTPMLRQARAVANARTLGNDLYKAGKILEASVAYSEGLQYNPSNAILLCNRAACRLKLGHYEKAVEDCTSALEAQPNYLKALLRRANCYVKMERWDKAVKDYETLKKEMPGDLDIAKTLYQVQVAHKKSKGEQVIVSQPRDEVEDISSSDRLREAISQPGVSVVQFNTKWSDKCRQMATYVDQLCKLHPSVNFLKVDVEENPYLAKAEQVSFVPTFKIYKNGFKVKDIVGPTHQALDTAISHFSL</sequence>
<dbReference type="Gene3D" id="1.25.40.10">
    <property type="entry name" value="Tetratricopeptide repeat domain"/>
    <property type="match status" value="1"/>
</dbReference>
<dbReference type="FunCoup" id="A0A2K1KUQ1">
    <property type="interactions" value="442"/>
</dbReference>
<dbReference type="PANTHER" id="PTHR46050:SF29">
    <property type="entry name" value="TPR REPEAT-CONTAINING THIOREDOXIN TTL4"/>
    <property type="match status" value="1"/>
</dbReference>
<evidence type="ECO:0000259" key="3">
    <source>
        <dbReference type="Pfam" id="PF00085"/>
    </source>
</evidence>
<accession>A0A2K1KUQ1</accession>
<dbReference type="Proteomes" id="UP000006727">
    <property type="component" value="Chromosome 3"/>
</dbReference>
<proteinExistence type="predicted"/>
<evidence type="ECO:0000256" key="2">
    <source>
        <dbReference type="SAM" id="MobiDB-lite"/>
    </source>
</evidence>
<feature type="compositionally biased region" description="Basic and acidic residues" evidence="2">
    <location>
        <begin position="204"/>
        <end position="214"/>
    </location>
</feature>
<dbReference type="PaxDb" id="3218-PP1S25_284V6.1"/>
<dbReference type="Pfam" id="PF00085">
    <property type="entry name" value="Thioredoxin"/>
    <property type="match status" value="1"/>
</dbReference>
<dbReference type="PROSITE" id="PS50005">
    <property type="entry name" value="TPR"/>
    <property type="match status" value="2"/>
</dbReference>
<dbReference type="AlphaFoldDB" id="A0A2K1KUQ1"/>
<dbReference type="InterPro" id="IPR019734">
    <property type="entry name" value="TPR_rpt"/>
</dbReference>
<feature type="compositionally biased region" description="Low complexity" evidence="2">
    <location>
        <begin position="306"/>
        <end position="316"/>
    </location>
</feature>
<dbReference type="Gramene" id="Pp3c3_16150V3.1">
    <property type="protein sequence ID" value="Pp3c3_16150V3.1"/>
    <property type="gene ID" value="Pp3c3_16150"/>
</dbReference>
<feature type="compositionally biased region" description="Polar residues" evidence="2">
    <location>
        <begin position="289"/>
        <end position="305"/>
    </location>
</feature>
<dbReference type="InterPro" id="IPR011990">
    <property type="entry name" value="TPR-like_helical_dom_sf"/>
</dbReference>
<feature type="compositionally biased region" description="Low complexity" evidence="2">
    <location>
        <begin position="177"/>
        <end position="186"/>
    </location>
</feature>
<feature type="repeat" description="TPR" evidence="1">
    <location>
        <begin position="428"/>
        <end position="461"/>
    </location>
</feature>
<dbReference type="Gramene" id="Pp3c3_16150V3.3">
    <property type="protein sequence ID" value="Pp3c3_16150V3.3"/>
    <property type="gene ID" value="Pp3c3_16150"/>
</dbReference>
<dbReference type="PANTHER" id="PTHR46050">
    <property type="entry name" value="TPR REPEAT-CONTAINING THIOREDOXIN"/>
    <property type="match status" value="1"/>
</dbReference>
<name>A0A2K1KUQ1_PHYPA</name>
<dbReference type="OMA" id="KAERAMT"/>
<dbReference type="EnsemblPlants" id="Pp3c3_16150V3.3">
    <property type="protein sequence ID" value="Pp3c3_16150V3.3"/>
    <property type="gene ID" value="Pp3c3_16150"/>
</dbReference>
<keyword evidence="6" id="KW-1185">Reference proteome</keyword>
<gene>
    <name evidence="5" type="primary">LOC112280059</name>
    <name evidence="4" type="ORF">PHYPA_004503</name>
</gene>
<dbReference type="GeneID" id="112280059"/>
<dbReference type="RefSeq" id="XP_024370772.1">
    <property type="nucleotide sequence ID" value="XM_024515004.2"/>
</dbReference>
<feature type="region of interest" description="Disordered" evidence="2">
    <location>
        <begin position="252"/>
        <end position="318"/>
    </location>
</feature>
<dbReference type="CDD" id="cd02947">
    <property type="entry name" value="TRX_family"/>
    <property type="match status" value="1"/>
</dbReference>
<dbReference type="STRING" id="3218.A0A2K1KUQ1"/>
<feature type="compositionally biased region" description="Low complexity" evidence="2">
    <location>
        <begin position="274"/>
        <end position="288"/>
    </location>
</feature>
<dbReference type="Pfam" id="PF14559">
    <property type="entry name" value="TPR_19"/>
    <property type="match status" value="1"/>
</dbReference>
<dbReference type="Gene3D" id="3.40.30.10">
    <property type="entry name" value="Glutaredoxin"/>
    <property type="match status" value="1"/>
</dbReference>
<feature type="domain" description="Thioredoxin" evidence="3">
    <location>
        <begin position="802"/>
        <end position="889"/>
    </location>
</feature>
<reference evidence="4 6" key="2">
    <citation type="journal article" date="2018" name="Plant J.">
        <title>The Physcomitrella patens chromosome-scale assembly reveals moss genome structure and evolution.</title>
        <authorList>
            <person name="Lang D."/>
            <person name="Ullrich K.K."/>
            <person name="Murat F."/>
            <person name="Fuchs J."/>
            <person name="Jenkins J."/>
            <person name="Haas F.B."/>
            <person name="Piednoel M."/>
            <person name="Gundlach H."/>
            <person name="Van Bel M."/>
            <person name="Meyberg R."/>
            <person name="Vives C."/>
            <person name="Morata J."/>
            <person name="Symeonidi A."/>
            <person name="Hiss M."/>
            <person name="Muchero W."/>
            <person name="Kamisugi Y."/>
            <person name="Saleh O."/>
            <person name="Blanc G."/>
            <person name="Decker E.L."/>
            <person name="van Gessel N."/>
            <person name="Grimwood J."/>
            <person name="Hayes R.D."/>
            <person name="Graham S.W."/>
            <person name="Gunter L.E."/>
            <person name="McDaniel S.F."/>
            <person name="Hoernstein S.N.W."/>
            <person name="Larsson A."/>
            <person name="Li F.W."/>
            <person name="Perroud P.F."/>
            <person name="Phillips J."/>
            <person name="Ranjan P."/>
            <person name="Rokshar D.S."/>
            <person name="Rothfels C.J."/>
            <person name="Schneider L."/>
            <person name="Shu S."/>
            <person name="Stevenson D.W."/>
            <person name="Thummler F."/>
            <person name="Tillich M."/>
            <person name="Villarreal Aguilar J.C."/>
            <person name="Widiez T."/>
            <person name="Wong G.K."/>
            <person name="Wymore A."/>
            <person name="Zhang Y."/>
            <person name="Zimmer A.D."/>
            <person name="Quatrano R.S."/>
            <person name="Mayer K.F.X."/>
            <person name="Goodstein D."/>
            <person name="Casacuberta J.M."/>
            <person name="Vandepoele K."/>
            <person name="Reski R."/>
            <person name="Cuming A.C."/>
            <person name="Tuskan G.A."/>
            <person name="Maumus F."/>
            <person name="Salse J."/>
            <person name="Schmutz J."/>
            <person name="Rensing S.A."/>
        </authorList>
    </citation>
    <scope>NUCLEOTIDE SEQUENCE [LARGE SCALE GENOMIC DNA]</scope>
    <source>
        <strain evidence="5 6">cv. Gransden 2004</strain>
    </source>
</reference>
<dbReference type="EnsemblPlants" id="Pp3c3_16150V3.2">
    <property type="protein sequence ID" value="Pp3c3_16150V3.2"/>
    <property type="gene ID" value="Pp3c3_16150"/>
</dbReference>
<evidence type="ECO:0000256" key="1">
    <source>
        <dbReference type="PROSITE-ProRule" id="PRU00339"/>
    </source>
</evidence>